<keyword evidence="5" id="KW-0547">Nucleotide-binding</keyword>
<dbReference type="Gene3D" id="3.30.1490.20">
    <property type="entry name" value="ATP-grasp fold, A domain"/>
    <property type="match status" value="1"/>
</dbReference>
<evidence type="ECO:0000256" key="9">
    <source>
        <dbReference type="ARBA" id="ARBA00022833"/>
    </source>
</evidence>
<dbReference type="Pfam" id="PF17755">
    <property type="entry name" value="UvrA_DNA-bind"/>
    <property type="match status" value="1"/>
</dbReference>
<keyword evidence="11" id="KW-0267">Excision nuclease</keyword>
<evidence type="ECO:0000256" key="1">
    <source>
        <dbReference type="ARBA" id="ARBA00004496"/>
    </source>
</evidence>
<comment type="subcellular location">
    <subcellularLocation>
        <location evidence="1">Cytoplasm</location>
    </subcellularLocation>
</comment>
<evidence type="ECO:0000256" key="4">
    <source>
        <dbReference type="ARBA" id="ARBA00022737"/>
    </source>
</evidence>
<accession>X1CLX7</accession>
<evidence type="ECO:0008006" key="17">
    <source>
        <dbReference type="Google" id="ProtNLM"/>
    </source>
</evidence>
<keyword evidence="2" id="KW-0963">Cytoplasm</keyword>
<evidence type="ECO:0000256" key="10">
    <source>
        <dbReference type="ARBA" id="ARBA00022840"/>
    </source>
</evidence>
<evidence type="ECO:0000256" key="13">
    <source>
        <dbReference type="ARBA" id="ARBA00023204"/>
    </source>
</evidence>
<dbReference type="GO" id="GO:0004518">
    <property type="term" value="F:nuclease activity"/>
    <property type="evidence" value="ECO:0007669"/>
    <property type="project" value="UniProtKB-KW"/>
</dbReference>
<evidence type="ECO:0000256" key="2">
    <source>
        <dbReference type="ARBA" id="ARBA00022490"/>
    </source>
</evidence>
<evidence type="ECO:0000256" key="7">
    <source>
        <dbReference type="ARBA" id="ARBA00022769"/>
    </source>
</evidence>
<keyword evidence="9" id="KW-0862">Zinc</keyword>
<dbReference type="EMBL" id="BART01024874">
    <property type="protein sequence ID" value="GAG93977.1"/>
    <property type="molecule type" value="Genomic_DNA"/>
</dbReference>
<sequence>MKIDRYKNHNIEVVVDRLLVKPEIKTRLAGSIETALSLSEGIVVVDIEGGKEKMFSEHFSCPKCGINLPEIAPRIFSFNNPYGACPDCSGLGFKMEFDPELIVPDKNKSILQGALVPWGEVKGKYLYH</sequence>
<keyword evidence="8" id="KW-0863">Zinc-finger</keyword>
<dbReference type="InterPro" id="IPR013815">
    <property type="entry name" value="ATP_grasp_subdomain_1"/>
</dbReference>
<keyword evidence="3" id="KW-0479">Metal-binding</keyword>
<name>X1CLX7_9ZZZZ</name>
<dbReference type="GO" id="GO:0005524">
    <property type="term" value="F:ATP binding"/>
    <property type="evidence" value="ECO:0007669"/>
    <property type="project" value="UniProtKB-KW"/>
</dbReference>
<keyword evidence="13" id="KW-0234">DNA repair</keyword>
<keyword evidence="12" id="KW-0238">DNA-binding</keyword>
<protein>
    <recommendedName>
        <fullName evidence="17">UvrA interaction domain-containing protein</fullName>
    </recommendedName>
</protein>
<dbReference type="GO" id="GO:0005737">
    <property type="term" value="C:cytoplasm"/>
    <property type="evidence" value="ECO:0007669"/>
    <property type="project" value="UniProtKB-SubCell"/>
</dbReference>
<evidence type="ECO:0000256" key="5">
    <source>
        <dbReference type="ARBA" id="ARBA00022741"/>
    </source>
</evidence>
<organism evidence="16">
    <name type="scientific">marine sediment metagenome</name>
    <dbReference type="NCBI Taxonomy" id="412755"/>
    <lineage>
        <taxon>unclassified sequences</taxon>
        <taxon>metagenomes</taxon>
        <taxon>ecological metagenomes</taxon>
    </lineage>
</organism>
<dbReference type="GO" id="GO:0006281">
    <property type="term" value="P:DNA repair"/>
    <property type="evidence" value="ECO:0007669"/>
    <property type="project" value="UniProtKB-KW"/>
</dbReference>
<keyword evidence="4" id="KW-0677">Repeat</keyword>
<evidence type="ECO:0000256" key="8">
    <source>
        <dbReference type="ARBA" id="ARBA00022771"/>
    </source>
</evidence>
<feature type="domain" description="UvrA DNA-binding" evidence="14">
    <location>
        <begin position="98"/>
        <end position="127"/>
    </location>
</feature>
<dbReference type="GO" id="GO:0003677">
    <property type="term" value="F:DNA binding"/>
    <property type="evidence" value="ECO:0007669"/>
    <property type="project" value="UniProtKB-KW"/>
</dbReference>
<keyword evidence="6" id="KW-0227">DNA damage</keyword>
<dbReference type="GO" id="GO:0008270">
    <property type="term" value="F:zinc ion binding"/>
    <property type="evidence" value="ECO:0007669"/>
    <property type="project" value="UniProtKB-KW"/>
</dbReference>
<evidence type="ECO:0000256" key="12">
    <source>
        <dbReference type="ARBA" id="ARBA00023125"/>
    </source>
</evidence>
<proteinExistence type="predicted"/>
<feature type="domain" description="UvrA interaction" evidence="15">
    <location>
        <begin position="2"/>
        <end position="47"/>
    </location>
</feature>
<dbReference type="AlphaFoldDB" id="X1CLX7"/>
<reference evidence="16" key="1">
    <citation type="journal article" date="2014" name="Front. Microbiol.">
        <title>High frequency of phylogenetically diverse reductive dehalogenase-homologous genes in deep subseafloor sedimentary metagenomes.</title>
        <authorList>
            <person name="Kawai M."/>
            <person name="Futagami T."/>
            <person name="Toyoda A."/>
            <person name="Takaki Y."/>
            <person name="Nishi S."/>
            <person name="Hori S."/>
            <person name="Arai W."/>
            <person name="Tsubouchi T."/>
            <person name="Morono Y."/>
            <person name="Uchiyama I."/>
            <person name="Ito T."/>
            <person name="Fujiyama A."/>
            <person name="Inagaki F."/>
            <person name="Takami H."/>
        </authorList>
    </citation>
    <scope>NUCLEOTIDE SEQUENCE</scope>
    <source>
        <strain evidence="16">Expedition CK06-06</strain>
    </source>
</reference>
<dbReference type="PANTHER" id="PTHR43152">
    <property type="entry name" value="UVRABC SYSTEM PROTEIN A"/>
    <property type="match status" value="1"/>
</dbReference>
<evidence type="ECO:0000256" key="6">
    <source>
        <dbReference type="ARBA" id="ARBA00022763"/>
    </source>
</evidence>
<feature type="non-terminal residue" evidence="16">
    <location>
        <position position="128"/>
    </location>
</feature>
<dbReference type="PANTHER" id="PTHR43152:SF3">
    <property type="entry name" value="UVRABC SYSTEM PROTEIN A"/>
    <property type="match status" value="1"/>
</dbReference>
<evidence type="ECO:0000259" key="15">
    <source>
        <dbReference type="Pfam" id="PF17760"/>
    </source>
</evidence>
<evidence type="ECO:0000256" key="3">
    <source>
        <dbReference type="ARBA" id="ARBA00022723"/>
    </source>
</evidence>
<gene>
    <name evidence="16" type="ORF">S01H4_44791</name>
</gene>
<evidence type="ECO:0000256" key="11">
    <source>
        <dbReference type="ARBA" id="ARBA00022881"/>
    </source>
</evidence>
<dbReference type="Pfam" id="PF17760">
    <property type="entry name" value="UvrA_inter"/>
    <property type="match status" value="1"/>
</dbReference>
<dbReference type="Gene3D" id="1.10.8.280">
    <property type="entry name" value="ABC transporter ATPase domain-like"/>
    <property type="match status" value="1"/>
</dbReference>
<keyword evidence="10" id="KW-0067">ATP-binding</keyword>
<comment type="caution">
    <text evidence="16">The sequence shown here is derived from an EMBL/GenBank/DDBJ whole genome shotgun (WGS) entry which is preliminary data.</text>
</comment>
<evidence type="ECO:0000313" key="16">
    <source>
        <dbReference type="EMBL" id="GAG93977.1"/>
    </source>
</evidence>
<evidence type="ECO:0000259" key="14">
    <source>
        <dbReference type="Pfam" id="PF17755"/>
    </source>
</evidence>
<dbReference type="InterPro" id="IPR041552">
    <property type="entry name" value="UvrA_DNA-bd"/>
</dbReference>
<keyword evidence="7" id="KW-0228">DNA excision</keyword>
<dbReference type="InterPro" id="IPR041102">
    <property type="entry name" value="UvrA_inter"/>
</dbReference>